<reference evidence="3" key="1">
    <citation type="submission" date="2017-01" db="EMBL/GenBank/DDBJ databases">
        <authorList>
            <person name="Varghese N."/>
            <person name="Submissions S."/>
        </authorList>
    </citation>
    <scope>NUCLEOTIDE SEQUENCE [LARGE SCALE GENOMIC DNA]</scope>
    <source>
        <strain evidence="3">DSM 45196</strain>
    </source>
</reference>
<feature type="region of interest" description="Disordered" evidence="1">
    <location>
        <begin position="1"/>
        <end position="75"/>
    </location>
</feature>
<dbReference type="Proteomes" id="UP000186795">
    <property type="component" value="Unassembled WGS sequence"/>
</dbReference>
<dbReference type="InterPro" id="IPR007391">
    <property type="entry name" value="Vancomycin_resist_VanW"/>
</dbReference>
<dbReference type="RefSeq" id="WP_084190205.1">
    <property type="nucleotide sequence ID" value="NZ_CP048103.1"/>
</dbReference>
<dbReference type="OrthoDB" id="9813301at2"/>
<dbReference type="Pfam" id="PF04294">
    <property type="entry name" value="VanW"/>
    <property type="match status" value="1"/>
</dbReference>
<feature type="compositionally biased region" description="Basic and acidic residues" evidence="1">
    <location>
        <begin position="1"/>
        <end position="14"/>
    </location>
</feature>
<feature type="compositionally biased region" description="Basic and acidic residues" evidence="1">
    <location>
        <begin position="54"/>
        <end position="65"/>
    </location>
</feature>
<evidence type="ECO:0000256" key="1">
    <source>
        <dbReference type="SAM" id="MobiDB-lite"/>
    </source>
</evidence>
<evidence type="ECO:0000313" key="2">
    <source>
        <dbReference type="EMBL" id="SIT11645.1"/>
    </source>
</evidence>
<dbReference type="PANTHER" id="PTHR35788">
    <property type="entry name" value="EXPORTED PROTEIN-RELATED"/>
    <property type="match status" value="1"/>
</dbReference>
<gene>
    <name evidence="2" type="ORF">SAMN05421790_11351</name>
</gene>
<dbReference type="AlphaFoldDB" id="A0A1N7PLY3"/>
<keyword evidence="3" id="KW-1185">Reference proteome</keyword>
<evidence type="ECO:0000313" key="3">
    <source>
        <dbReference type="Proteomes" id="UP000186795"/>
    </source>
</evidence>
<protein>
    <submittedName>
        <fullName evidence="2">VanW like protein</fullName>
    </submittedName>
</protein>
<organism evidence="2 3">
    <name type="scientific">Kroppenstedtia eburnea</name>
    <dbReference type="NCBI Taxonomy" id="714067"/>
    <lineage>
        <taxon>Bacteria</taxon>
        <taxon>Bacillati</taxon>
        <taxon>Bacillota</taxon>
        <taxon>Bacilli</taxon>
        <taxon>Bacillales</taxon>
        <taxon>Thermoactinomycetaceae</taxon>
        <taxon>Kroppenstedtia</taxon>
    </lineage>
</organism>
<dbReference type="EMBL" id="FTOD01000013">
    <property type="protein sequence ID" value="SIT11645.1"/>
    <property type="molecule type" value="Genomic_DNA"/>
</dbReference>
<dbReference type="PANTHER" id="PTHR35788:SF1">
    <property type="entry name" value="EXPORTED PROTEIN"/>
    <property type="match status" value="1"/>
</dbReference>
<feature type="compositionally biased region" description="Basic and acidic residues" evidence="1">
    <location>
        <begin position="25"/>
        <end position="34"/>
    </location>
</feature>
<sequence length="397" mass="43260">MEENNKLPHDKEQENGEQPQSADAEAGKEPDRSGLEAGGQEKLSFAGPEPAAAAEKETAPEEKAPAGESTAGWLSKLGEKITGTISRIPGLRRPLTKLGPVGTALGTITAGVLVLGLGTLLMTGGITGHTSAKVKPTPLKWILTYEDQTWEADLGKMGFDGKDPKTLDREKWEKWFEKVQKDVEISAVDARMERLGSPIEPEKEGKRIRVEEVEAWIANLPKGINKPRKLPVETLKPKVTAAQLEQVDQKRIGRYTTRYNPGEINRTTNVRLSSQAINNLVLSPGEEFSFNKTVGQRTAQRGYKNATVIVNGEFTDGMGGGICQTSSTLYNSVDHAGLEVTARFSHSKEVTYVPKGRDATVAWYGPDFKFRNSLSKPVLIKSTANGGYLTVEIFTSP</sequence>
<proteinExistence type="predicted"/>
<name>A0A1N7PLY3_9BACL</name>
<dbReference type="InterPro" id="IPR052913">
    <property type="entry name" value="Glycopeptide_resist_protein"/>
</dbReference>
<accession>A0A1N7PLY3</accession>